<dbReference type="PANTHER" id="PTHR11961">
    <property type="entry name" value="CYTOCHROME C"/>
    <property type="match status" value="1"/>
</dbReference>
<sequence>MTRLALAAILVLPLALVGCGDGGDAPQSAPAKPPRVLTDGEKAELLAALPAPYDQGDLENGRRAFARCRACHTLGEGGADMTGPNLYGVFGRKAGERPRYNYSNAMRTADFTWDAAALDHWLQNPRTFLPGNKMTFPGLPDATDRRDVIAFLKVETGYRPTPSPTPAS</sequence>
<keyword evidence="2 6" id="KW-0349">Heme</keyword>
<feature type="domain" description="Cytochrome c" evidence="8">
    <location>
        <begin position="56"/>
        <end position="156"/>
    </location>
</feature>
<keyword evidence="3 6" id="KW-0479">Metal-binding</keyword>
<keyword evidence="7" id="KW-0732">Signal</keyword>
<dbReference type="SUPFAM" id="SSF46626">
    <property type="entry name" value="Cytochrome c"/>
    <property type="match status" value="1"/>
</dbReference>
<dbReference type="PROSITE" id="PS51257">
    <property type="entry name" value="PROKAR_LIPOPROTEIN"/>
    <property type="match status" value="1"/>
</dbReference>
<evidence type="ECO:0000256" key="2">
    <source>
        <dbReference type="ARBA" id="ARBA00022617"/>
    </source>
</evidence>
<evidence type="ECO:0000259" key="8">
    <source>
        <dbReference type="PROSITE" id="PS51007"/>
    </source>
</evidence>
<dbReference type="Proteomes" id="UP001055429">
    <property type="component" value="Chromosome"/>
</dbReference>
<evidence type="ECO:0000256" key="6">
    <source>
        <dbReference type="PROSITE-ProRule" id="PRU00433"/>
    </source>
</evidence>
<dbReference type="RefSeq" id="WP_249750718.1">
    <property type="nucleotide sequence ID" value="NZ_CP097298.1"/>
</dbReference>
<keyword evidence="1" id="KW-0813">Transport</keyword>
<evidence type="ECO:0000256" key="4">
    <source>
        <dbReference type="ARBA" id="ARBA00022982"/>
    </source>
</evidence>
<evidence type="ECO:0000313" key="9">
    <source>
        <dbReference type="EMBL" id="URI16605.1"/>
    </source>
</evidence>
<feature type="signal peptide" evidence="7">
    <location>
        <begin position="1"/>
        <end position="20"/>
    </location>
</feature>
<dbReference type="InterPro" id="IPR009056">
    <property type="entry name" value="Cyt_c-like_dom"/>
</dbReference>
<dbReference type="Pfam" id="PF00034">
    <property type="entry name" value="Cytochrom_C"/>
    <property type="match status" value="1"/>
</dbReference>
<dbReference type="InterPro" id="IPR036909">
    <property type="entry name" value="Cyt_c-like_dom_sf"/>
</dbReference>
<name>A0ABY4SR15_9CAUL</name>
<dbReference type="Gene3D" id="1.10.760.10">
    <property type="entry name" value="Cytochrome c-like domain"/>
    <property type="match status" value="1"/>
</dbReference>
<keyword evidence="4" id="KW-0249">Electron transport</keyword>
<protein>
    <submittedName>
        <fullName evidence="9">Cytochrome c family protein</fullName>
    </submittedName>
</protein>
<accession>A0ABY4SR15</accession>
<gene>
    <name evidence="9" type="ORF">M8231_06425</name>
</gene>
<evidence type="ECO:0000256" key="5">
    <source>
        <dbReference type="ARBA" id="ARBA00023004"/>
    </source>
</evidence>
<evidence type="ECO:0000313" key="10">
    <source>
        <dbReference type="Proteomes" id="UP001055429"/>
    </source>
</evidence>
<dbReference type="EMBL" id="CP097649">
    <property type="protein sequence ID" value="URI16605.1"/>
    <property type="molecule type" value="Genomic_DNA"/>
</dbReference>
<dbReference type="PRINTS" id="PR00604">
    <property type="entry name" value="CYTCHRMECIAB"/>
</dbReference>
<keyword evidence="10" id="KW-1185">Reference proteome</keyword>
<feature type="chain" id="PRO_5046604068" evidence="7">
    <location>
        <begin position="21"/>
        <end position="168"/>
    </location>
</feature>
<proteinExistence type="predicted"/>
<organism evidence="9 10">
    <name type="scientific">Brevundimonas albigilva</name>
    <dbReference type="NCBI Taxonomy" id="1312364"/>
    <lineage>
        <taxon>Bacteria</taxon>
        <taxon>Pseudomonadati</taxon>
        <taxon>Pseudomonadota</taxon>
        <taxon>Alphaproteobacteria</taxon>
        <taxon>Caulobacterales</taxon>
        <taxon>Caulobacteraceae</taxon>
        <taxon>Brevundimonas</taxon>
    </lineage>
</organism>
<dbReference type="PROSITE" id="PS51007">
    <property type="entry name" value="CYTC"/>
    <property type="match status" value="1"/>
</dbReference>
<keyword evidence="5 6" id="KW-0408">Iron</keyword>
<evidence type="ECO:0000256" key="1">
    <source>
        <dbReference type="ARBA" id="ARBA00022448"/>
    </source>
</evidence>
<evidence type="ECO:0000256" key="7">
    <source>
        <dbReference type="SAM" id="SignalP"/>
    </source>
</evidence>
<dbReference type="InterPro" id="IPR002327">
    <property type="entry name" value="Cyt_c_1A/1B"/>
</dbReference>
<evidence type="ECO:0000256" key="3">
    <source>
        <dbReference type="ARBA" id="ARBA00022723"/>
    </source>
</evidence>
<reference evidence="9" key="1">
    <citation type="submission" date="2022-05" db="EMBL/GenBank/DDBJ databases">
        <title>Brevundimonas albigilva TT17 genome sequence.</title>
        <authorList>
            <person name="Lee K."/>
            <person name="Son H."/>
        </authorList>
    </citation>
    <scope>NUCLEOTIDE SEQUENCE</scope>
    <source>
        <strain evidence="9">TT17</strain>
    </source>
</reference>